<sequence length="213" mass="23851">MYRSIQDNVLHGGPMNKDMNIPVEFIRTSQSTPPLKATLDETRIPQMCASAAQSYSAGILAQDLLNSFNESGVSFDKKKCSISNRSNIEISLLSSLIIKHQLMFEAFKLSILPALKGESLRVMPNWELDQQKRIILIQVLDLLSNMVRRRMFPNSSLIATGFVAALELLESLDIEERASYLPYCRSLIMQRVIKVTDNNGELATTPCESVQVA</sequence>
<dbReference type="Proteomes" id="UP000236721">
    <property type="component" value="Unassembled WGS sequence"/>
</dbReference>
<organism evidence="1 2">
    <name type="scientific">Vibrio hangzhouensis</name>
    <dbReference type="NCBI Taxonomy" id="462991"/>
    <lineage>
        <taxon>Bacteria</taxon>
        <taxon>Pseudomonadati</taxon>
        <taxon>Pseudomonadota</taxon>
        <taxon>Gammaproteobacteria</taxon>
        <taxon>Vibrionales</taxon>
        <taxon>Vibrionaceae</taxon>
        <taxon>Vibrio</taxon>
    </lineage>
</organism>
<evidence type="ECO:0000313" key="1">
    <source>
        <dbReference type="EMBL" id="SEG36410.1"/>
    </source>
</evidence>
<reference evidence="2" key="1">
    <citation type="submission" date="2016-10" db="EMBL/GenBank/DDBJ databases">
        <authorList>
            <person name="Varghese N."/>
            <person name="Submissions S."/>
        </authorList>
    </citation>
    <scope>NUCLEOTIDE SEQUENCE [LARGE SCALE GENOMIC DNA]</scope>
    <source>
        <strain evidence="2">CGMCC 1.7062</strain>
    </source>
</reference>
<protein>
    <submittedName>
        <fullName evidence="1">Uncharacterized protein</fullName>
    </submittedName>
</protein>
<proteinExistence type="predicted"/>
<accession>A0A1H5ZJZ0</accession>
<dbReference type="EMBL" id="FNVG01000012">
    <property type="protein sequence ID" value="SEG36410.1"/>
    <property type="molecule type" value="Genomic_DNA"/>
</dbReference>
<name>A0A1H5ZJZ0_9VIBR</name>
<gene>
    <name evidence="1" type="ORF">SAMN04488244_1123</name>
</gene>
<dbReference type="AlphaFoldDB" id="A0A1H5ZJZ0"/>
<keyword evidence="2" id="KW-1185">Reference proteome</keyword>
<evidence type="ECO:0000313" key="2">
    <source>
        <dbReference type="Proteomes" id="UP000236721"/>
    </source>
</evidence>